<keyword evidence="4 5" id="KW-0472">Membrane</keyword>
<feature type="transmembrane region" description="Helical" evidence="5">
    <location>
        <begin position="39"/>
        <end position="61"/>
    </location>
</feature>
<dbReference type="EMBL" id="JAPDDS010000007">
    <property type="protein sequence ID" value="MCW1885832.1"/>
    <property type="molecule type" value="Genomic_DNA"/>
</dbReference>
<sequence length="140" mass="15180">MNPTPASIGIAALVVFLAIVSGLWIGLFSLRKVRRGLTWWLMFVGMVLFSIGPILLGFGIWGLFTAMTGPSSMFPRWDVELVATILAAIIPCGLLLFSIGFCMHAMAAARMAARAEELEQLSTALAGDLSELRDRKPLAR</sequence>
<evidence type="ECO:0000256" key="5">
    <source>
        <dbReference type="SAM" id="Phobius"/>
    </source>
</evidence>
<keyword evidence="3 5" id="KW-1133">Transmembrane helix</keyword>
<dbReference type="InterPro" id="IPR035906">
    <property type="entry name" value="MetI-like_sf"/>
</dbReference>
<keyword evidence="2 5" id="KW-0812">Transmembrane</keyword>
<feature type="transmembrane region" description="Helical" evidence="5">
    <location>
        <begin position="6"/>
        <end position="27"/>
    </location>
</feature>
<evidence type="ECO:0000313" key="6">
    <source>
        <dbReference type="EMBL" id="MCW1885832.1"/>
    </source>
</evidence>
<accession>A0ABT3FQU1</accession>
<name>A0ABT3FQU1_9BACT</name>
<comment type="caution">
    <text evidence="6">The sequence shown here is derived from an EMBL/GenBank/DDBJ whole genome shotgun (WGS) entry which is preliminary data.</text>
</comment>
<evidence type="ECO:0008006" key="8">
    <source>
        <dbReference type="Google" id="ProtNLM"/>
    </source>
</evidence>
<evidence type="ECO:0000256" key="1">
    <source>
        <dbReference type="ARBA" id="ARBA00004141"/>
    </source>
</evidence>
<evidence type="ECO:0000313" key="7">
    <source>
        <dbReference type="Proteomes" id="UP001207930"/>
    </source>
</evidence>
<feature type="transmembrane region" description="Helical" evidence="5">
    <location>
        <begin position="81"/>
        <end position="102"/>
    </location>
</feature>
<dbReference type="SUPFAM" id="SSF161098">
    <property type="entry name" value="MetI-like"/>
    <property type="match status" value="1"/>
</dbReference>
<evidence type="ECO:0000256" key="2">
    <source>
        <dbReference type="ARBA" id="ARBA00022692"/>
    </source>
</evidence>
<comment type="subcellular location">
    <subcellularLocation>
        <location evidence="1">Membrane</location>
        <topology evidence="1">Multi-pass membrane protein</topology>
    </subcellularLocation>
</comment>
<evidence type="ECO:0000256" key="3">
    <source>
        <dbReference type="ARBA" id="ARBA00022989"/>
    </source>
</evidence>
<gene>
    <name evidence="6" type="ORF">OKA04_13915</name>
</gene>
<organism evidence="6 7">
    <name type="scientific">Luteolibacter flavescens</name>
    <dbReference type="NCBI Taxonomy" id="1859460"/>
    <lineage>
        <taxon>Bacteria</taxon>
        <taxon>Pseudomonadati</taxon>
        <taxon>Verrucomicrobiota</taxon>
        <taxon>Verrucomicrobiia</taxon>
        <taxon>Verrucomicrobiales</taxon>
        <taxon>Verrucomicrobiaceae</taxon>
        <taxon>Luteolibacter</taxon>
    </lineage>
</organism>
<evidence type="ECO:0000256" key="4">
    <source>
        <dbReference type="ARBA" id="ARBA00023136"/>
    </source>
</evidence>
<protein>
    <recommendedName>
        <fullName evidence="8">DUF2304 domain-containing protein</fullName>
    </recommendedName>
</protein>
<keyword evidence="7" id="KW-1185">Reference proteome</keyword>
<dbReference type="Proteomes" id="UP001207930">
    <property type="component" value="Unassembled WGS sequence"/>
</dbReference>
<dbReference type="RefSeq" id="WP_264501789.1">
    <property type="nucleotide sequence ID" value="NZ_JAPDDS010000007.1"/>
</dbReference>
<proteinExistence type="predicted"/>
<reference evidence="6 7" key="1">
    <citation type="submission" date="2022-10" db="EMBL/GenBank/DDBJ databases">
        <title>Luteolibacter flavescens strain MCCC 1K03193, whole genome shotgun sequencing project.</title>
        <authorList>
            <person name="Zhao G."/>
            <person name="Shen L."/>
        </authorList>
    </citation>
    <scope>NUCLEOTIDE SEQUENCE [LARGE SCALE GENOMIC DNA]</scope>
    <source>
        <strain evidence="6 7">MCCC 1K03193</strain>
    </source>
</reference>